<feature type="transmembrane region" description="Helical" evidence="10">
    <location>
        <begin position="112"/>
        <end position="130"/>
    </location>
</feature>
<evidence type="ECO:0000256" key="1">
    <source>
        <dbReference type="ARBA" id="ARBA00004141"/>
    </source>
</evidence>
<dbReference type="InterPro" id="IPR036318">
    <property type="entry name" value="FAD-bd_PCMH-like_sf"/>
</dbReference>
<organism evidence="13 14">
    <name type="scientific">Thermotalea metallivorans</name>
    <dbReference type="NCBI Taxonomy" id="520762"/>
    <lineage>
        <taxon>Bacteria</taxon>
        <taxon>Bacillati</taxon>
        <taxon>Bacillota</taxon>
        <taxon>Clostridia</taxon>
        <taxon>Peptostreptococcales</taxon>
        <taxon>Thermotaleaceae</taxon>
        <taxon>Thermotalea</taxon>
    </lineage>
</organism>
<dbReference type="Pfam" id="PF00571">
    <property type="entry name" value="CBS"/>
    <property type="match status" value="2"/>
</dbReference>
<evidence type="ECO:0000256" key="4">
    <source>
        <dbReference type="ARBA" id="ARBA00022737"/>
    </source>
</evidence>
<dbReference type="SUPFAM" id="SSF54631">
    <property type="entry name" value="CBS-domain pair"/>
    <property type="match status" value="1"/>
</dbReference>
<comment type="similarity">
    <text evidence="2">Belongs to the UPF0053 family.</text>
</comment>
<feature type="transmembrane region" description="Helical" evidence="10">
    <location>
        <begin position="29"/>
        <end position="54"/>
    </location>
</feature>
<dbReference type="SMART" id="SM00116">
    <property type="entry name" value="CBS"/>
    <property type="match status" value="2"/>
</dbReference>
<dbReference type="Gene3D" id="3.10.580.10">
    <property type="entry name" value="CBS-domain"/>
    <property type="match status" value="1"/>
</dbReference>
<comment type="caution">
    <text evidence="13">The sequence shown here is derived from an EMBL/GenBank/DDBJ whole genome shotgun (WGS) entry which is preliminary data.</text>
</comment>
<evidence type="ECO:0000259" key="12">
    <source>
        <dbReference type="PROSITE" id="PS51846"/>
    </source>
</evidence>
<evidence type="ECO:0000256" key="9">
    <source>
        <dbReference type="PROSITE-ProRule" id="PRU01193"/>
    </source>
</evidence>
<keyword evidence="5 9" id="KW-1133">Transmembrane helix</keyword>
<keyword evidence="3 9" id="KW-0812">Transmembrane</keyword>
<dbReference type="GO" id="GO:0050660">
    <property type="term" value="F:flavin adenine dinucleotide binding"/>
    <property type="evidence" value="ECO:0007669"/>
    <property type="project" value="InterPro"/>
</dbReference>
<evidence type="ECO:0000256" key="7">
    <source>
        <dbReference type="ARBA" id="ARBA00023136"/>
    </source>
</evidence>
<dbReference type="InterPro" id="IPR044751">
    <property type="entry name" value="Ion_transp-like_CBS"/>
</dbReference>
<dbReference type="SMART" id="SM01091">
    <property type="entry name" value="CorC_HlyC"/>
    <property type="match status" value="1"/>
</dbReference>
<dbReference type="CDD" id="cd04590">
    <property type="entry name" value="CBS_pair_CorC_HlyC_assoc"/>
    <property type="match status" value="1"/>
</dbReference>
<dbReference type="InterPro" id="IPR046342">
    <property type="entry name" value="CBS_dom_sf"/>
</dbReference>
<keyword evidence="14" id="KW-1185">Reference proteome</keyword>
<feature type="domain" description="CNNM transmembrane" evidence="12">
    <location>
        <begin position="20"/>
        <end position="209"/>
    </location>
</feature>
<feature type="domain" description="CBS" evidence="11">
    <location>
        <begin position="228"/>
        <end position="290"/>
    </location>
</feature>
<dbReference type="PANTHER" id="PTHR22777">
    <property type="entry name" value="HEMOLYSIN-RELATED"/>
    <property type="match status" value="1"/>
</dbReference>
<keyword evidence="6 8" id="KW-0129">CBS domain</keyword>
<gene>
    <name evidence="13" type="primary">corC</name>
    <name evidence="13" type="ORF">AN619_13420</name>
</gene>
<dbReference type="PATRIC" id="fig|520762.4.peg.1491"/>
<dbReference type="FunFam" id="3.10.580.10:FF:000002">
    <property type="entry name" value="Magnesium/cobalt efflux protein CorC"/>
    <property type="match status" value="1"/>
</dbReference>
<dbReference type="STRING" id="520762.AN619_13420"/>
<feature type="transmembrane region" description="Helical" evidence="10">
    <location>
        <begin position="80"/>
        <end position="100"/>
    </location>
</feature>
<comment type="subcellular location">
    <subcellularLocation>
        <location evidence="1">Membrane</location>
        <topology evidence="1">Multi-pass membrane protein</topology>
    </subcellularLocation>
</comment>
<name>A0A140L5Q4_9FIRM</name>
<protein>
    <submittedName>
        <fullName evidence="13">Magnesium and cobalt efflux protein CorC</fullName>
    </submittedName>
</protein>
<accession>A0A140L5Q4</accession>
<dbReference type="Pfam" id="PF01595">
    <property type="entry name" value="CNNM"/>
    <property type="match status" value="1"/>
</dbReference>
<feature type="transmembrane region" description="Helical" evidence="10">
    <location>
        <begin position="156"/>
        <end position="176"/>
    </location>
</feature>
<evidence type="ECO:0000313" key="14">
    <source>
        <dbReference type="Proteomes" id="UP000070456"/>
    </source>
</evidence>
<feature type="domain" description="CBS" evidence="11">
    <location>
        <begin position="296"/>
        <end position="353"/>
    </location>
</feature>
<dbReference type="InterPro" id="IPR000644">
    <property type="entry name" value="CBS_dom"/>
</dbReference>
<evidence type="ECO:0000256" key="2">
    <source>
        <dbReference type="ARBA" id="ARBA00006337"/>
    </source>
</evidence>
<dbReference type="InterPro" id="IPR002550">
    <property type="entry name" value="CNNM"/>
</dbReference>
<dbReference type="Pfam" id="PF03471">
    <property type="entry name" value="CorC_HlyC"/>
    <property type="match status" value="1"/>
</dbReference>
<dbReference type="Gene3D" id="3.30.465.10">
    <property type="match status" value="1"/>
</dbReference>
<evidence type="ECO:0000259" key="11">
    <source>
        <dbReference type="PROSITE" id="PS51371"/>
    </source>
</evidence>
<evidence type="ECO:0000256" key="6">
    <source>
        <dbReference type="ARBA" id="ARBA00023122"/>
    </source>
</evidence>
<keyword evidence="7 9" id="KW-0472">Membrane</keyword>
<reference evidence="13 14" key="1">
    <citation type="submission" date="2015-12" db="EMBL/GenBank/DDBJ databases">
        <title>Draft genome sequence of the thermoanaerobe Thermotalea metallivorans, an isolate from the runoff channel of the Great Artesian Basin, Australia.</title>
        <authorList>
            <person name="Patel B.K."/>
        </authorList>
    </citation>
    <scope>NUCLEOTIDE SEQUENCE [LARGE SCALE GENOMIC DNA]</scope>
    <source>
        <strain evidence="13 14">B2-1</strain>
    </source>
</reference>
<dbReference type="InterPro" id="IPR016169">
    <property type="entry name" value="FAD-bd_PCMH_sub2"/>
</dbReference>
<dbReference type="EMBL" id="LOEE01000030">
    <property type="protein sequence ID" value="KXG75879.1"/>
    <property type="molecule type" value="Genomic_DNA"/>
</dbReference>
<sequence>MFYFPFINNAKLVLGGSLLFAYDEFMKSVILLVLLTLSALFSGAETAITSMNIIKIRQLENKGVKQAAVLERLFHDSHRILATILVGNNMVNIAATAIATELIYKFFQGKNVTAIVTFVMTLAILIFGEITPKTYAANHPEKVAVRLGRPVELLSYILYPILKVLNAVTSFIIRLLGGSVARDKVLVSEEEIMTLVDVGEEAGIIESQERKMINSIFEIGDIEASEVMVPRIDMIYLEEDASLEEALNVAIEHGYSRIPVIKDTIDNVTGILYAKDLLAYSRKAEGQNQETGIKKFIRPAYYVPESKKVNELLKEMQKEKVHIAIVLDEYGGTLGLVTIEDILEEIVGDILDEYDAEIDLIEHLGENSLIVNAKASIEEINEVLHIELPEDEYDSIGGFVFNALGRIPVKDDAIEFDDITIKVLSVHNRRIKQLEIIKKPRE</sequence>
<dbReference type="Proteomes" id="UP000070456">
    <property type="component" value="Unassembled WGS sequence"/>
</dbReference>
<dbReference type="InterPro" id="IPR005170">
    <property type="entry name" value="Transptr-assoc_dom"/>
</dbReference>
<dbReference type="GO" id="GO:0005886">
    <property type="term" value="C:plasma membrane"/>
    <property type="evidence" value="ECO:0007669"/>
    <property type="project" value="TreeGrafter"/>
</dbReference>
<dbReference type="PROSITE" id="PS51371">
    <property type="entry name" value="CBS"/>
    <property type="match status" value="2"/>
</dbReference>
<evidence type="ECO:0000256" key="3">
    <source>
        <dbReference type="ARBA" id="ARBA00022692"/>
    </source>
</evidence>
<dbReference type="PROSITE" id="PS51846">
    <property type="entry name" value="CNNM"/>
    <property type="match status" value="1"/>
</dbReference>
<dbReference type="PANTHER" id="PTHR22777:SF17">
    <property type="entry name" value="UPF0053 PROTEIN SLL0260"/>
    <property type="match status" value="1"/>
</dbReference>
<evidence type="ECO:0000256" key="5">
    <source>
        <dbReference type="ARBA" id="ARBA00022989"/>
    </source>
</evidence>
<evidence type="ECO:0000313" key="13">
    <source>
        <dbReference type="EMBL" id="KXG75879.1"/>
    </source>
</evidence>
<dbReference type="AlphaFoldDB" id="A0A140L5Q4"/>
<evidence type="ECO:0000256" key="10">
    <source>
        <dbReference type="SAM" id="Phobius"/>
    </source>
</evidence>
<proteinExistence type="inferred from homology"/>
<evidence type="ECO:0000256" key="8">
    <source>
        <dbReference type="PROSITE-ProRule" id="PRU00703"/>
    </source>
</evidence>
<keyword evidence="4" id="KW-0677">Repeat</keyword>
<dbReference type="SUPFAM" id="SSF56176">
    <property type="entry name" value="FAD-binding/transporter-associated domain-like"/>
    <property type="match status" value="1"/>
</dbReference>